<dbReference type="InterPro" id="IPR013762">
    <property type="entry name" value="Integrase-like_cat_sf"/>
</dbReference>
<dbReference type="CDD" id="cd00796">
    <property type="entry name" value="INT_Rci_Hp1_C"/>
    <property type="match status" value="1"/>
</dbReference>
<keyword evidence="6" id="KW-0614">Plasmid</keyword>
<keyword evidence="4" id="KW-0233">DNA recombination</keyword>
<dbReference type="InterPro" id="IPR011010">
    <property type="entry name" value="DNA_brk_join_enz"/>
</dbReference>
<comment type="similarity">
    <text evidence="1">Belongs to the 'phage' integrase family.</text>
</comment>
<dbReference type="InterPro" id="IPR038488">
    <property type="entry name" value="Integrase_DNA-bd_sf"/>
</dbReference>
<dbReference type="RefSeq" id="WP_013404499.1">
    <property type="nucleotide sequence ID" value="NZ_CP070626.1"/>
</dbReference>
<evidence type="ECO:0000256" key="4">
    <source>
        <dbReference type="ARBA" id="ARBA00023172"/>
    </source>
</evidence>
<accession>E4WLA3</accession>
<keyword evidence="3" id="KW-0238">DNA-binding</keyword>
<evidence type="ECO:0000256" key="2">
    <source>
        <dbReference type="ARBA" id="ARBA00022908"/>
    </source>
</evidence>
<dbReference type="GO" id="GO:0006310">
    <property type="term" value="P:DNA recombination"/>
    <property type="evidence" value="ECO:0007669"/>
    <property type="project" value="UniProtKB-KW"/>
</dbReference>
<protein>
    <submittedName>
        <fullName evidence="6">Site-specific recombinase, phage integrase family</fullName>
    </submittedName>
</protein>
<dbReference type="PANTHER" id="PTHR30629:SF2">
    <property type="entry name" value="PROPHAGE INTEGRASE INTS-RELATED"/>
    <property type="match status" value="1"/>
</dbReference>
<evidence type="ECO:0000313" key="6">
    <source>
        <dbReference type="EMBL" id="CBX86821.1"/>
    </source>
</evidence>
<dbReference type="Pfam" id="PF00589">
    <property type="entry name" value="Phage_integrase"/>
    <property type="match status" value="1"/>
</dbReference>
<dbReference type="PROSITE" id="PS51898">
    <property type="entry name" value="TYR_RECOMBINASE"/>
    <property type="match status" value="1"/>
</dbReference>
<feature type="domain" description="Tyr recombinase" evidence="5">
    <location>
        <begin position="189"/>
        <end position="361"/>
    </location>
</feature>
<dbReference type="Gene3D" id="3.30.160.390">
    <property type="entry name" value="Integrase, DNA-binding domain"/>
    <property type="match status" value="1"/>
</dbReference>
<dbReference type="Gene3D" id="1.10.150.130">
    <property type="match status" value="1"/>
</dbReference>
<evidence type="ECO:0000256" key="3">
    <source>
        <dbReference type="ARBA" id="ARBA00023125"/>
    </source>
</evidence>
<evidence type="ECO:0000256" key="1">
    <source>
        <dbReference type="ARBA" id="ARBA00008857"/>
    </source>
</evidence>
<sequence>MRLTELGTSQLPIKKAIYLVRDDKEPSLVVQVFPKGRKVYQVRTRTDNKVKTRTLGDTATLALKEARLMAKKQVNEWLEAQSDISQSPTLGTFMQCEWKEQVFNRWKPRTQVTASHYMTKWLLPSLGDYALVNLGYREVNEWFENMSLTTKGGANRALDVLKSVFVLAMRLGYCHHDPCRLINRNPKKRFNRFLSRSELKNLGEILARLESESASYQQQANIVRMLLLTGCRVSEILTLQWTMIKPNLIDLPDSKTGARTVYLSEDANAILRLQPRMTPWVFPAPRTDKPYTSISAFWQKVRNLANVPEVRIHDLRHTFASYAALQGNSVPMIAKMLGHSRFSMTLRYAHVHEHDISMAAERIGESYEAIFNTGKCIKKEVTLKLRTNRVKGALKALTVRFTDKELAQLNRIKQGDSLEWWLCEVLKQGVMLDKKLNERERLYRVRAKFERYRQKEYGNSVVLMLTQDEYAHFREAAKSSTLRLSAWSRVKALDACYGV</sequence>
<proteinExistence type="inferred from homology"/>
<dbReference type="PANTHER" id="PTHR30629">
    <property type="entry name" value="PROPHAGE INTEGRASE"/>
    <property type="match status" value="1"/>
</dbReference>
<dbReference type="GO" id="GO:0003677">
    <property type="term" value="F:DNA binding"/>
    <property type="evidence" value="ECO:0007669"/>
    <property type="project" value="UniProtKB-KW"/>
</dbReference>
<evidence type="ECO:0000259" key="5">
    <source>
        <dbReference type="PROSITE" id="PS51898"/>
    </source>
</evidence>
<name>E4WLA3_PHODD</name>
<dbReference type="SUPFAM" id="SSF56349">
    <property type="entry name" value="DNA breaking-rejoining enzymes"/>
    <property type="match status" value="1"/>
</dbReference>
<reference evidence="6" key="1">
    <citation type="submission" date="2009-11" db="EMBL/GenBank/DDBJ databases">
        <title>Identification of virulence genes in Photobacterium damselae subsp. damselae by Supression Subtractive hybridization: damselysin toxin is encoded on a large conjugative plasmid.</title>
        <authorList>
            <person name="Rivas A.J."/>
            <person name="Lemos M.L."/>
            <person name="Osorio C.R."/>
        </authorList>
    </citation>
    <scope>NUCLEOTIDE SEQUENCE [LARGE SCALE GENOMIC DNA]</scope>
    <source>
        <strain evidence="6">RM71</strain>
        <plasmid evidence="6">pPHDD1</plasmid>
    </source>
</reference>
<organism evidence="6">
    <name type="scientific">Photobacterium damselae subsp. damselae</name>
    <name type="common">Listonella damsela</name>
    <dbReference type="NCBI Taxonomy" id="85581"/>
    <lineage>
        <taxon>Bacteria</taxon>
        <taxon>Pseudomonadati</taxon>
        <taxon>Pseudomonadota</taxon>
        <taxon>Gammaproteobacteria</taxon>
        <taxon>Vibrionales</taxon>
        <taxon>Vibrionaceae</taxon>
        <taxon>Photobacterium</taxon>
    </lineage>
</organism>
<keyword evidence="2" id="KW-0229">DNA integration</keyword>
<dbReference type="AlphaFoldDB" id="E4WLA3"/>
<dbReference type="GO" id="GO:0015074">
    <property type="term" value="P:DNA integration"/>
    <property type="evidence" value="ECO:0007669"/>
    <property type="project" value="UniProtKB-KW"/>
</dbReference>
<dbReference type="Gene3D" id="1.10.443.10">
    <property type="entry name" value="Intergrase catalytic core"/>
    <property type="match status" value="1"/>
</dbReference>
<geneLocation type="plasmid" evidence="6">
    <name>pPHDD1</name>
</geneLocation>
<dbReference type="InterPro" id="IPR002104">
    <property type="entry name" value="Integrase_catalytic"/>
</dbReference>
<gene>
    <name evidence="6" type="primary">orf52</name>
</gene>
<dbReference type="InterPro" id="IPR010998">
    <property type="entry name" value="Integrase_recombinase_N"/>
</dbReference>
<dbReference type="EMBL" id="FN597600">
    <property type="protein sequence ID" value="CBX86821.1"/>
    <property type="molecule type" value="Genomic_DNA"/>
</dbReference>
<dbReference type="InterPro" id="IPR050808">
    <property type="entry name" value="Phage_Integrase"/>
</dbReference>